<name>A0ABV1CHU0_9FIRM</name>
<reference evidence="1 2" key="1">
    <citation type="submission" date="2024-03" db="EMBL/GenBank/DDBJ databases">
        <title>Human intestinal bacterial collection.</title>
        <authorList>
            <person name="Pauvert C."/>
            <person name="Hitch T.C.A."/>
            <person name="Clavel T."/>
        </authorList>
    </citation>
    <scope>NUCLEOTIDE SEQUENCE [LARGE SCALE GENOMIC DNA]</scope>
    <source>
        <strain evidence="1 2">CLA-SR-H025</strain>
    </source>
</reference>
<organism evidence="1 2">
    <name type="scientific">Peptoniphilus hominis</name>
    <name type="common">ex Hitch et al. 2025</name>
    <dbReference type="NCBI Taxonomy" id="3133174"/>
    <lineage>
        <taxon>Bacteria</taxon>
        <taxon>Bacillati</taxon>
        <taxon>Bacillota</taxon>
        <taxon>Tissierellia</taxon>
        <taxon>Tissierellales</taxon>
        <taxon>Peptoniphilaceae</taxon>
        <taxon>Peptoniphilus</taxon>
    </lineage>
</organism>
<evidence type="ECO:0000313" key="1">
    <source>
        <dbReference type="EMBL" id="MEQ2401746.1"/>
    </source>
</evidence>
<accession>A0ABV1CHU0</accession>
<dbReference type="Proteomes" id="UP001447979">
    <property type="component" value="Unassembled WGS sequence"/>
</dbReference>
<dbReference type="EMBL" id="JBBMFO010000038">
    <property type="protein sequence ID" value="MEQ2401746.1"/>
    <property type="molecule type" value="Genomic_DNA"/>
</dbReference>
<proteinExistence type="predicted"/>
<keyword evidence="2" id="KW-1185">Reference proteome</keyword>
<protein>
    <submittedName>
        <fullName evidence="1">Uncharacterized protein</fullName>
    </submittedName>
</protein>
<comment type="caution">
    <text evidence="1">The sequence shown here is derived from an EMBL/GenBank/DDBJ whole genome shotgun (WGS) entry which is preliminary data.</text>
</comment>
<sequence>MRGYFFFKKYERSRYVNLENIPEYLKENASWCLWKYEARNNRYKFKETDHLDLLEFYREN</sequence>
<gene>
    <name evidence="1" type="ORF">WMO19_09045</name>
</gene>
<evidence type="ECO:0000313" key="2">
    <source>
        <dbReference type="Proteomes" id="UP001447979"/>
    </source>
</evidence>